<dbReference type="InterPro" id="IPR029000">
    <property type="entry name" value="Cyclophilin-like_dom_sf"/>
</dbReference>
<dbReference type="PANTHER" id="PTHR34698">
    <property type="entry name" value="5-OXOPROLINASE SUBUNIT B"/>
    <property type="match status" value="1"/>
</dbReference>
<reference evidence="5 6" key="1">
    <citation type="submission" date="2018-04" db="EMBL/GenBank/DDBJ databases">
        <title>Marixanthomonas spongiae HN-E44 sp. nov., isolated from a marine sponge.</title>
        <authorList>
            <person name="Luo L."/>
            <person name="Zhuang L."/>
        </authorList>
    </citation>
    <scope>NUCLEOTIDE SEQUENCE [LARGE SCALE GENOMIC DNA]</scope>
    <source>
        <strain evidence="5 6">HN-E44</strain>
    </source>
</reference>
<feature type="domain" description="Carboxyltransferase" evidence="4">
    <location>
        <begin position="4"/>
        <end position="204"/>
    </location>
</feature>
<dbReference type="Pfam" id="PF02682">
    <property type="entry name" value="CT_C_D"/>
    <property type="match status" value="1"/>
</dbReference>
<sequence length="241" mass="27014">MKQPNIKPYGEKAVLIEWSPSIDNETLTHVLQAKQLVLETFPEQVLETVPAYSSLAVFLNKAVQQDAFIEQLAEKLKNTAKAEPAISRVLQIPVCYDPKFALDIEKVAKKNNLTVAEVIELHTQPQYKVYFLGFLPGFPYLGGLDGRLKTPRRENPREKIETGSVAIAGSQTGIYTASSPGGWNIIGKCPLRFFSIEKKPPALLKFGDFIKFVSISKDEYRKIEVEVNVDIYKIGEEAKND</sequence>
<evidence type="ECO:0000313" key="6">
    <source>
        <dbReference type="Proteomes" id="UP000245962"/>
    </source>
</evidence>
<comment type="caution">
    <text evidence="5">The sequence shown here is derived from an EMBL/GenBank/DDBJ whole genome shotgun (WGS) entry which is preliminary data.</text>
</comment>
<dbReference type="SUPFAM" id="SSF50891">
    <property type="entry name" value="Cyclophilin-like"/>
    <property type="match status" value="1"/>
</dbReference>
<evidence type="ECO:0000259" key="4">
    <source>
        <dbReference type="SMART" id="SM00796"/>
    </source>
</evidence>
<dbReference type="GO" id="GO:0005524">
    <property type="term" value="F:ATP binding"/>
    <property type="evidence" value="ECO:0007669"/>
    <property type="project" value="UniProtKB-KW"/>
</dbReference>
<dbReference type="PANTHER" id="PTHR34698:SF2">
    <property type="entry name" value="5-OXOPROLINASE SUBUNIT B"/>
    <property type="match status" value="1"/>
</dbReference>
<evidence type="ECO:0000313" key="5">
    <source>
        <dbReference type="EMBL" id="PVW14755.1"/>
    </source>
</evidence>
<keyword evidence="3" id="KW-0067">ATP-binding</keyword>
<dbReference type="EMBL" id="QEHR01000005">
    <property type="protein sequence ID" value="PVW14755.1"/>
    <property type="molecule type" value="Genomic_DNA"/>
</dbReference>
<organism evidence="5 6">
    <name type="scientific">Marixanthomonas spongiae</name>
    <dbReference type="NCBI Taxonomy" id="2174845"/>
    <lineage>
        <taxon>Bacteria</taxon>
        <taxon>Pseudomonadati</taxon>
        <taxon>Bacteroidota</taxon>
        <taxon>Flavobacteriia</taxon>
        <taxon>Flavobacteriales</taxon>
        <taxon>Flavobacteriaceae</taxon>
        <taxon>Marixanthomonas</taxon>
    </lineage>
</organism>
<dbReference type="SMART" id="SM00796">
    <property type="entry name" value="AHS1"/>
    <property type="match status" value="1"/>
</dbReference>
<dbReference type="InterPro" id="IPR010016">
    <property type="entry name" value="PxpB"/>
</dbReference>
<proteinExistence type="predicted"/>
<dbReference type="OrthoDB" id="9778567at2"/>
<gene>
    <name evidence="5" type="ORF">DDV96_09580</name>
</gene>
<name>A0A2U0I0X3_9FLAO</name>
<protein>
    <submittedName>
        <fullName evidence="5">Allophanate hydrolase</fullName>
    </submittedName>
</protein>
<keyword evidence="6" id="KW-1185">Reference proteome</keyword>
<dbReference type="NCBIfam" id="TIGR00370">
    <property type="entry name" value="5-oxoprolinase subunit PxpB"/>
    <property type="match status" value="1"/>
</dbReference>
<dbReference type="Gene3D" id="2.40.100.10">
    <property type="entry name" value="Cyclophilin-like"/>
    <property type="match status" value="1"/>
</dbReference>
<evidence type="ECO:0000256" key="2">
    <source>
        <dbReference type="ARBA" id="ARBA00022801"/>
    </source>
</evidence>
<evidence type="ECO:0000256" key="1">
    <source>
        <dbReference type="ARBA" id="ARBA00022741"/>
    </source>
</evidence>
<dbReference type="GO" id="GO:0016787">
    <property type="term" value="F:hydrolase activity"/>
    <property type="evidence" value="ECO:0007669"/>
    <property type="project" value="UniProtKB-KW"/>
</dbReference>
<dbReference type="AlphaFoldDB" id="A0A2U0I0X3"/>
<dbReference type="RefSeq" id="WP_116694532.1">
    <property type="nucleotide sequence ID" value="NZ_QEHR01000005.1"/>
</dbReference>
<keyword evidence="1" id="KW-0547">Nucleotide-binding</keyword>
<evidence type="ECO:0000256" key="3">
    <source>
        <dbReference type="ARBA" id="ARBA00022840"/>
    </source>
</evidence>
<dbReference type="SUPFAM" id="SSF160467">
    <property type="entry name" value="PH0987 N-terminal domain-like"/>
    <property type="match status" value="1"/>
</dbReference>
<dbReference type="InterPro" id="IPR003833">
    <property type="entry name" value="CT_C_D"/>
</dbReference>
<dbReference type="Gene3D" id="3.30.1360.40">
    <property type="match status" value="1"/>
</dbReference>
<dbReference type="Proteomes" id="UP000245962">
    <property type="component" value="Unassembled WGS sequence"/>
</dbReference>
<accession>A0A2U0I0X3</accession>
<keyword evidence="2 5" id="KW-0378">Hydrolase</keyword>